<dbReference type="PANTHER" id="PTHR33972">
    <property type="entry name" value="EXPRESSED PROTEIN"/>
    <property type="match status" value="1"/>
</dbReference>
<sequence length="167" mass="18606">MARFIFQTLIPISRTLIQTPQFVSALRSSSRLLNFRSHSNKSEKKPGALVEIDLSGIENGGEDYVMGLNRLEEAIHSIMIKRSVPDWLPFIPGSSYWVPPIDRSAAGTLKIMDFANKTKASITCEEAMSLTTVRGWPSTTYFVQGRLPLATEEQVENKNAKSDDDDA</sequence>
<dbReference type="EMBL" id="LFYR01001714">
    <property type="protein sequence ID" value="KMZ59862.1"/>
    <property type="molecule type" value="Genomic_DNA"/>
</dbReference>
<gene>
    <name evidence="1" type="ORF">ZOSMA_64G00790</name>
</gene>
<organism evidence="1 2">
    <name type="scientific">Zostera marina</name>
    <name type="common">Eelgrass</name>
    <dbReference type="NCBI Taxonomy" id="29655"/>
    <lineage>
        <taxon>Eukaryota</taxon>
        <taxon>Viridiplantae</taxon>
        <taxon>Streptophyta</taxon>
        <taxon>Embryophyta</taxon>
        <taxon>Tracheophyta</taxon>
        <taxon>Spermatophyta</taxon>
        <taxon>Magnoliopsida</taxon>
        <taxon>Liliopsida</taxon>
        <taxon>Zosteraceae</taxon>
        <taxon>Zostera</taxon>
    </lineage>
</organism>
<accession>A0A0K9NUX5</accession>
<name>A0A0K9NUX5_ZOSMR</name>
<evidence type="ECO:0000313" key="1">
    <source>
        <dbReference type="EMBL" id="KMZ59862.1"/>
    </source>
</evidence>
<dbReference type="Proteomes" id="UP000036987">
    <property type="component" value="Unassembled WGS sequence"/>
</dbReference>
<protein>
    <submittedName>
        <fullName evidence="1">Uncharacterized protein</fullName>
    </submittedName>
</protein>
<dbReference type="OMA" id="CRCESTQ"/>
<proteinExistence type="predicted"/>
<keyword evidence="2" id="KW-1185">Reference proteome</keyword>
<dbReference type="AlphaFoldDB" id="A0A0K9NUX5"/>
<dbReference type="PANTHER" id="PTHR33972:SF2">
    <property type="entry name" value="OS04G0606700 PROTEIN"/>
    <property type="match status" value="1"/>
</dbReference>
<dbReference type="OrthoDB" id="1095098at2759"/>
<evidence type="ECO:0000313" key="2">
    <source>
        <dbReference type="Proteomes" id="UP000036987"/>
    </source>
</evidence>
<reference evidence="2" key="1">
    <citation type="journal article" date="2016" name="Nature">
        <title>The genome of the seagrass Zostera marina reveals angiosperm adaptation to the sea.</title>
        <authorList>
            <person name="Olsen J.L."/>
            <person name="Rouze P."/>
            <person name="Verhelst B."/>
            <person name="Lin Y.-C."/>
            <person name="Bayer T."/>
            <person name="Collen J."/>
            <person name="Dattolo E."/>
            <person name="De Paoli E."/>
            <person name="Dittami S."/>
            <person name="Maumus F."/>
            <person name="Michel G."/>
            <person name="Kersting A."/>
            <person name="Lauritano C."/>
            <person name="Lohaus R."/>
            <person name="Toepel M."/>
            <person name="Tonon T."/>
            <person name="Vanneste K."/>
            <person name="Amirebrahimi M."/>
            <person name="Brakel J."/>
            <person name="Bostroem C."/>
            <person name="Chovatia M."/>
            <person name="Grimwood J."/>
            <person name="Jenkins J.W."/>
            <person name="Jueterbock A."/>
            <person name="Mraz A."/>
            <person name="Stam W.T."/>
            <person name="Tice H."/>
            <person name="Bornberg-Bauer E."/>
            <person name="Green P.J."/>
            <person name="Pearson G.A."/>
            <person name="Procaccini G."/>
            <person name="Duarte C.M."/>
            <person name="Schmutz J."/>
            <person name="Reusch T.B.H."/>
            <person name="Van de Peer Y."/>
        </authorList>
    </citation>
    <scope>NUCLEOTIDE SEQUENCE [LARGE SCALE GENOMIC DNA]</scope>
    <source>
        <strain evidence="2">cv. Finnish</strain>
    </source>
</reference>
<comment type="caution">
    <text evidence="1">The sequence shown here is derived from an EMBL/GenBank/DDBJ whole genome shotgun (WGS) entry which is preliminary data.</text>
</comment>